<evidence type="ECO:0000256" key="1">
    <source>
        <dbReference type="SAM" id="MobiDB-lite"/>
    </source>
</evidence>
<dbReference type="OrthoDB" id="3430840at2"/>
<gene>
    <name evidence="2" type="ORF">FHX37_0037</name>
</gene>
<dbReference type="RefSeq" id="WP_141921454.1">
    <property type="nucleotide sequence ID" value="NZ_VFQC01000001.1"/>
</dbReference>
<accession>A0A543NEC7</accession>
<evidence type="ECO:0000313" key="2">
    <source>
        <dbReference type="EMBL" id="TQN30176.1"/>
    </source>
</evidence>
<dbReference type="Proteomes" id="UP000317422">
    <property type="component" value="Unassembled WGS sequence"/>
</dbReference>
<proteinExistence type="predicted"/>
<evidence type="ECO:0000313" key="3">
    <source>
        <dbReference type="Proteomes" id="UP000317422"/>
    </source>
</evidence>
<organism evidence="2 3">
    <name type="scientific">Haloactinospora alba</name>
    <dbReference type="NCBI Taxonomy" id="405555"/>
    <lineage>
        <taxon>Bacteria</taxon>
        <taxon>Bacillati</taxon>
        <taxon>Actinomycetota</taxon>
        <taxon>Actinomycetes</taxon>
        <taxon>Streptosporangiales</taxon>
        <taxon>Nocardiopsidaceae</taxon>
        <taxon>Haloactinospora</taxon>
    </lineage>
</organism>
<name>A0A543NEC7_9ACTN</name>
<reference evidence="2 3" key="1">
    <citation type="submission" date="2019-06" db="EMBL/GenBank/DDBJ databases">
        <title>Sequencing the genomes of 1000 actinobacteria strains.</title>
        <authorList>
            <person name="Klenk H.-P."/>
        </authorList>
    </citation>
    <scope>NUCLEOTIDE SEQUENCE [LARGE SCALE GENOMIC DNA]</scope>
    <source>
        <strain evidence="2 3">DSM 45015</strain>
    </source>
</reference>
<feature type="region of interest" description="Disordered" evidence="1">
    <location>
        <begin position="119"/>
        <end position="153"/>
    </location>
</feature>
<sequence length="153" mass="16097">MDVTGELATSGARALVRAMATDRWPEVRDRVAVLLGDGREDVAAELERSRSEALDSPELASEVVAEWRPALCRLLTDDPDTTAAVRALRDEFTPPPGTDAGNRVEGDVRGTAVQAGTVHGDVSAPSYGGDHVDFRGSTFHGPVTGKSPPPPAP</sequence>
<protein>
    <submittedName>
        <fullName evidence="2">Uncharacterized protein</fullName>
    </submittedName>
</protein>
<comment type="caution">
    <text evidence="2">The sequence shown here is derived from an EMBL/GenBank/DDBJ whole genome shotgun (WGS) entry which is preliminary data.</text>
</comment>
<dbReference type="EMBL" id="VFQC01000001">
    <property type="protein sequence ID" value="TQN30176.1"/>
    <property type="molecule type" value="Genomic_DNA"/>
</dbReference>
<keyword evidence="3" id="KW-1185">Reference proteome</keyword>
<dbReference type="AlphaFoldDB" id="A0A543NEC7"/>